<protein>
    <submittedName>
        <fullName evidence="1">Uncharacterized protein</fullName>
    </submittedName>
</protein>
<organism evidence="1 2">
    <name type="scientific">Candidatus Doudnabacteria bacterium RIFCSPHIGHO2_02_FULL_46_11</name>
    <dbReference type="NCBI Taxonomy" id="1817832"/>
    <lineage>
        <taxon>Bacteria</taxon>
        <taxon>Candidatus Doudnaibacteriota</taxon>
    </lineage>
</organism>
<dbReference type="Proteomes" id="UP000176786">
    <property type="component" value="Unassembled WGS sequence"/>
</dbReference>
<accession>A0A1F5P6V5</accession>
<sequence>MVYRVLALTPKQVRTARKLKGQYPWNNRGGAMDGTDTLPATELSPPPGHDILRVALQRNERLFSYRAVHEPTFTLRMVATFSTFCLREALKSVSNAMTLLDDERVMVSVIPKAKDLYTKAAGKAPRDRIGFQSAMYDAGRQFEHDGLRKPRLGDRAARALAQFLCDEAFSGTLDAADFQAVEYDAAEVLDQTRTNVDGILHHPETHLDVLVPKPGSPVKATGYVGWAETDTMAILRGAKMARASIG</sequence>
<name>A0A1F5P6V5_9BACT</name>
<dbReference type="AlphaFoldDB" id="A0A1F5P6V5"/>
<evidence type="ECO:0000313" key="2">
    <source>
        <dbReference type="Proteomes" id="UP000176786"/>
    </source>
</evidence>
<dbReference type="STRING" id="1817832.A3J48_04570"/>
<gene>
    <name evidence="1" type="ORF">A3J48_04570</name>
</gene>
<evidence type="ECO:0000313" key="1">
    <source>
        <dbReference type="EMBL" id="OGE85565.1"/>
    </source>
</evidence>
<comment type="caution">
    <text evidence="1">The sequence shown here is derived from an EMBL/GenBank/DDBJ whole genome shotgun (WGS) entry which is preliminary data.</text>
</comment>
<dbReference type="EMBL" id="MFES01000025">
    <property type="protein sequence ID" value="OGE85565.1"/>
    <property type="molecule type" value="Genomic_DNA"/>
</dbReference>
<proteinExistence type="predicted"/>
<reference evidence="1 2" key="1">
    <citation type="journal article" date="2016" name="Nat. Commun.">
        <title>Thousands of microbial genomes shed light on interconnected biogeochemical processes in an aquifer system.</title>
        <authorList>
            <person name="Anantharaman K."/>
            <person name="Brown C.T."/>
            <person name="Hug L.A."/>
            <person name="Sharon I."/>
            <person name="Castelle C.J."/>
            <person name="Probst A.J."/>
            <person name="Thomas B.C."/>
            <person name="Singh A."/>
            <person name="Wilkins M.J."/>
            <person name="Karaoz U."/>
            <person name="Brodie E.L."/>
            <person name="Williams K.H."/>
            <person name="Hubbard S.S."/>
            <person name="Banfield J.F."/>
        </authorList>
    </citation>
    <scope>NUCLEOTIDE SEQUENCE [LARGE SCALE GENOMIC DNA]</scope>
</reference>